<dbReference type="HOGENOM" id="CLU_067790_0_0_12"/>
<geneLocation type="plasmid" evidence="2">
    <name>unnamed</name>
</geneLocation>
<dbReference type="GO" id="GO:0006231">
    <property type="term" value="P:dTMP biosynthetic process"/>
    <property type="evidence" value="ECO:0007669"/>
    <property type="project" value="UniProtKB-UniRule"/>
</dbReference>
<gene>
    <name evidence="1" type="primary">thyX</name>
    <name evidence="2" type="ORF">BCO_0015600</name>
</gene>
<dbReference type="OrthoDB" id="9780625at2"/>
<sequence>MNTNVEKRDLLNKEYKVLDKGFIKLIDYMGSDDRIVQASRISYRSESIKREDDELIDYLVRNEHTSPFEQVVFTFYVKAPIFVARQWMRHRTARINEVSGSYSLLREEFYVPLEEDISIQNVDSNQNECERIETNFVKDIVSDLKASQKSCYKLYQNMIDSNVLKEVSRIVLPLSLYTEWYWQIDLKNLFHFIKLRLALSESKEVNETSSKEMREYAKLLLDVVEEIVPIATRSFKNHILKGCRFSYEEIIAISGALDISKLKLDGQALKRLKDKLNVK</sequence>
<dbReference type="GO" id="GO:0070402">
    <property type="term" value="F:NADPH binding"/>
    <property type="evidence" value="ECO:0007669"/>
    <property type="project" value="TreeGrafter"/>
</dbReference>
<dbReference type="CDD" id="cd20175">
    <property type="entry name" value="ThyX"/>
    <property type="match status" value="1"/>
</dbReference>
<reference evidence="2" key="1">
    <citation type="submission" date="2013-04" db="EMBL/GenBank/DDBJ databases">
        <title>Comparative Genomics of Relapsing Fever Spirochetes.</title>
        <authorList>
            <person name="Schwan T.G."/>
            <person name="Raffel S.J."/>
            <person name="Porcella S.F."/>
            <person name="Martens C.A."/>
            <person name="Bruno D.P."/>
            <person name="Ricklefs S.M."/>
            <person name="Barbian K.B."/>
        </authorList>
    </citation>
    <scope>NUCLEOTIDE SEQUENCE</scope>
    <source>
        <strain evidence="2">Co53</strain>
        <plasmid evidence="2">unnamed</plasmid>
    </source>
</reference>
<dbReference type="PANTHER" id="PTHR34934">
    <property type="entry name" value="FLAVIN-DEPENDENT THYMIDYLATE SYNTHASE"/>
    <property type="match status" value="1"/>
</dbReference>
<dbReference type="UniPathway" id="UPA00575"/>
<dbReference type="AlphaFoldDB" id="W5T2M8"/>
<feature type="binding site" evidence="1">
    <location>
        <begin position="86"/>
        <end position="89"/>
    </location>
    <ligand>
        <name>dUMP</name>
        <dbReference type="ChEBI" id="CHEBI:246422"/>
        <note>ligand shared between dimeric partners</note>
    </ligand>
</feature>
<dbReference type="EMBL" id="CP005759">
    <property type="protein sequence ID" value="AHH11581.1"/>
    <property type="molecule type" value="Genomic_DNA"/>
</dbReference>
<keyword evidence="1" id="KW-0545">Nucleotide biosynthesis</keyword>
<accession>W5T2M8</accession>
<keyword evidence="1" id="KW-0285">Flavoprotein</keyword>
<dbReference type="NCBIfam" id="TIGR02170">
    <property type="entry name" value="thyX"/>
    <property type="match status" value="1"/>
</dbReference>
<dbReference type="EC" id="2.1.1.148" evidence="1"/>
<feature type="active site" description="Involved in ionization of N3 of dUMP, leading to its activation" evidence="1">
    <location>
        <position position="196"/>
    </location>
</feature>
<feature type="binding site" evidence="1">
    <location>
        <begin position="89"/>
        <end position="91"/>
    </location>
    <ligand>
        <name>FAD</name>
        <dbReference type="ChEBI" id="CHEBI:57692"/>
        <note>ligand shared between neighboring subunits</note>
    </ligand>
</feature>
<comment type="catalytic activity">
    <reaction evidence="1">
        <text>dUMP + (6R)-5,10-methylene-5,6,7,8-tetrahydrofolate + NADPH + H(+) = dTMP + (6S)-5,6,7,8-tetrahydrofolate + NADP(+)</text>
        <dbReference type="Rhea" id="RHEA:29043"/>
        <dbReference type="ChEBI" id="CHEBI:15378"/>
        <dbReference type="ChEBI" id="CHEBI:15636"/>
        <dbReference type="ChEBI" id="CHEBI:57453"/>
        <dbReference type="ChEBI" id="CHEBI:57783"/>
        <dbReference type="ChEBI" id="CHEBI:58349"/>
        <dbReference type="ChEBI" id="CHEBI:63528"/>
        <dbReference type="ChEBI" id="CHEBI:246422"/>
        <dbReference type="EC" id="2.1.1.148"/>
    </reaction>
</comment>
<dbReference type="HAMAP" id="MF_01408">
    <property type="entry name" value="ThyX"/>
    <property type="match status" value="1"/>
</dbReference>
<dbReference type="Gene3D" id="3.30.1360.170">
    <property type="match status" value="1"/>
</dbReference>
<comment type="similarity">
    <text evidence="1">Belongs to the thymidylate synthase ThyX family.</text>
</comment>
<dbReference type="GO" id="GO:0050797">
    <property type="term" value="F:thymidylate synthase (FAD) activity"/>
    <property type="evidence" value="ECO:0007669"/>
    <property type="project" value="UniProtKB-UniRule"/>
</dbReference>
<feature type="binding site" evidence="1">
    <location>
        <position position="191"/>
    </location>
    <ligand>
        <name>FAD</name>
        <dbReference type="ChEBI" id="CHEBI:57692"/>
        <note>ligand shared between neighboring subunits</note>
    </ligand>
</feature>
<feature type="binding site" evidence="1">
    <location>
        <position position="196"/>
    </location>
    <ligand>
        <name>dUMP</name>
        <dbReference type="ChEBI" id="CHEBI:246422"/>
        <note>ligand shared between dimeric partners</note>
    </ligand>
</feature>
<evidence type="ECO:0000313" key="2">
    <source>
        <dbReference type="EMBL" id="AHH11581.1"/>
    </source>
</evidence>
<comment type="pathway">
    <text evidence="1">Pyrimidine metabolism; dTTP biosynthesis.</text>
</comment>
<keyword evidence="2" id="KW-0614">Plasmid</keyword>
<feature type="binding site" evidence="1">
    <location>
        <position position="97"/>
    </location>
    <ligand>
        <name>FAD</name>
        <dbReference type="ChEBI" id="CHEBI:57692"/>
        <note>ligand shared between neighboring subunits</note>
    </ligand>
</feature>
<protein>
    <recommendedName>
        <fullName evidence="1">Flavin-dependent thymidylate synthase</fullName>
        <shortName evidence="1">FDTS</shortName>
        <ecNumber evidence="1">2.1.1.148</ecNumber>
    </recommendedName>
    <alternativeName>
        <fullName evidence="1">FAD-dependent thymidylate synthase</fullName>
    </alternativeName>
    <alternativeName>
        <fullName evidence="1">Thymidylate synthase ThyX</fullName>
        <shortName evidence="1">TS</shortName>
        <shortName evidence="1">TSase</shortName>
    </alternativeName>
</protein>
<organism evidence="2">
    <name type="scientific">Borrelia coriaceae ATCC 43381</name>
    <dbReference type="NCBI Taxonomy" id="1408429"/>
    <lineage>
        <taxon>Bacteria</taxon>
        <taxon>Pseudomonadati</taxon>
        <taxon>Spirochaetota</taxon>
        <taxon>Spirochaetia</taxon>
        <taxon>Spirochaetales</taxon>
        <taxon>Borreliaceae</taxon>
        <taxon>Borrelia</taxon>
    </lineage>
</organism>
<dbReference type="InterPro" id="IPR036098">
    <property type="entry name" value="Thymidylate_synthase_ThyX_sf"/>
</dbReference>
<dbReference type="GO" id="GO:0032259">
    <property type="term" value="P:methylation"/>
    <property type="evidence" value="ECO:0007669"/>
    <property type="project" value="UniProtKB-KW"/>
</dbReference>
<keyword evidence="1" id="KW-0274">FAD</keyword>
<comment type="function">
    <text evidence="1">Catalyzes the reductive methylation of 2'-deoxyuridine-5'-monophosphate (dUMP) to 2'-deoxythymidine-5'-monophosphate (dTMP) while utilizing 5,10-methylenetetrahydrofolate (mTHF) as the methyl donor, and NADPH and FADH(2) as the reductant.</text>
</comment>
<name>W5T2M8_9SPIR</name>
<evidence type="ECO:0000256" key="1">
    <source>
        <dbReference type="HAMAP-Rule" id="MF_01408"/>
    </source>
</evidence>
<comment type="caution">
    <text evidence="1">Lacks conserved residue(s) required for the propagation of feature annotation.</text>
</comment>
<dbReference type="PROSITE" id="PS51331">
    <property type="entry name" value="THYX"/>
    <property type="match status" value="1"/>
</dbReference>
<dbReference type="GO" id="GO:0050660">
    <property type="term" value="F:flavin adenine dinucleotide binding"/>
    <property type="evidence" value="ECO:0007669"/>
    <property type="project" value="UniProtKB-UniRule"/>
</dbReference>
<feature type="binding site" evidence="1">
    <location>
        <position position="66"/>
    </location>
    <ligand>
        <name>FAD</name>
        <dbReference type="ChEBI" id="CHEBI:57692"/>
        <note>ligand shared between neighboring subunits</note>
    </ligand>
</feature>
<keyword evidence="1" id="KW-0521">NADP</keyword>
<feature type="binding site" description="in other chain" evidence="1">
    <location>
        <position position="169"/>
    </location>
    <ligand>
        <name>dUMP</name>
        <dbReference type="ChEBI" id="CHEBI:246422"/>
        <note>ligand shared between dimeric partners</note>
    </ligand>
</feature>
<comment type="cofactor">
    <cofactor evidence="1">
        <name>FAD</name>
        <dbReference type="ChEBI" id="CHEBI:57692"/>
    </cofactor>
    <text evidence="1">Binds 4 FAD per tetramer. Each FAD binding site is formed by three monomers.</text>
</comment>
<dbReference type="GO" id="GO:0006235">
    <property type="term" value="P:dTTP biosynthetic process"/>
    <property type="evidence" value="ECO:0007669"/>
    <property type="project" value="UniProtKB-UniRule"/>
</dbReference>
<dbReference type="GO" id="GO:0004799">
    <property type="term" value="F:thymidylate synthase activity"/>
    <property type="evidence" value="ECO:0007669"/>
    <property type="project" value="TreeGrafter"/>
</dbReference>
<dbReference type="Pfam" id="PF02511">
    <property type="entry name" value="Thy1"/>
    <property type="match status" value="1"/>
</dbReference>
<keyword evidence="1 2" id="KW-0808">Transferase</keyword>
<proteinExistence type="inferred from homology"/>
<dbReference type="InterPro" id="IPR003669">
    <property type="entry name" value="Thymidylate_synthase_ThyX"/>
</dbReference>
<dbReference type="SUPFAM" id="SSF69796">
    <property type="entry name" value="Thymidylate synthase-complementing protein Thy1"/>
    <property type="match status" value="1"/>
</dbReference>
<keyword evidence="1 2" id="KW-0489">Methyltransferase</keyword>
<dbReference type="PANTHER" id="PTHR34934:SF1">
    <property type="entry name" value="FLAVIN-DEPENDENT THYMIDYLATE SYNTHASE"/>
    <property type="match status" value="1"/>
</dbReference>
<comment type="subunit">
    <text evidence="1">Homotetramer.</text>
</comment>